<feature type="domain" description="HMG box" evidence="3">
    <location>
        <begin position="20"/>
        <end position="83"/>
    </location>
</feature>
<dbReference type="InterPro" id="IPR009071">
    <property type="entry name" value="HMG_box_dom"/>
</dbReference>
<protein>
    <submittedName>
        <fullName evidence="4">High mobility group HMG1 HMG2</fullName>
    </submittedName>
</protein>
<gene>
    <name evidence="4" type="ORF">D915_006496</name>
</gene>
<evidence type="ECO:0000256" key="1">
    <source>
        <dbReference type="PROSITE-ProRule" id="PRU00267"/>
    </source>
</evidence>
<keyword evidence="1" id="KW-0238">DNA-binding</keyword>
<feature type="DNA-binding region" description="HMG box" evidence="1">
    <location>
        <begin position="20"/>
        <end position="83"/>
    </location>
</feature>
<keyword evidence="5" id="KW-1185">Reference proteome</keyword>
<dbReference type="SUPFAM" id="SSF47095">
    <property type="entry name" value="HMG-box"/>
    <property type="match status" value="1"/>
</dbReference>
<dbReference type="Proteomes" id="UP000230066">
    <property type="component" value="Unassembled WGS sequence"/>
</dbReference>
<dbReference type="GO" id="GO:0003677">
    <property type="term" value="F:DNA binding"/>
    <property type="evidence" value="ECO:0007669"/>
    <property type="project" value="UniProtKB-UniRule"/>
</dbReference>
<accession>A0A4E0R5I2</accession>
<dbReference type="Pfam" id="PF09011">
    <property type="entry name" value="HMG_box_2"/>
    <property type="match status" value="1"/>
</dbReference>
<comment type="caution">
    <text evidence="4">The sequence shown here is derived from an EMBL/GenBank/DDBJ whole genome shotgun (WGS) entry which is preliminary data.</text>
</comment>
<reference evidence="4" key="1">
    <citation type="submission" date="2019-03" db="EMBL/GenBank/DDBJ databases">
        <title>Improved annotation for the trematode Fasciola hepatica.</title>
        <authorList>
            <person name="Choi Y.-J."/>
            <person name="Martin J."/>
            <person name="Mitreva M."/>
        </authorList>
    </citation>
    <scope>NUCLEOTIDE SEQUENCE [LARGE SCALE GENOMIC DNA]</scope>
</reference>
<feature type="region of interest" description="Disordered" evidence="2">
    <location>
        <begin position="1"/>
        <end position="25"/>
    </location>
</feature>
<dbReference type="InterPro" id="IPR036910">
    <property type="entry name" value="HMG_box_dom_sf"/>
</dbReference>
<organism evidence="4 5">
    <name type="scientific">Fasciola hepatica</name>
    <name type="common">Liver fluke</name>
    <dbReference type="NCBI Taxonomy" id="6192"/>
    <lineage>
        <taxon>Eukaryota</taxon>
        <taxon>Metazoa</taxon>
        <taxon>Spiralia</taxon>
        <taxon>Lophotrochozoa</taxon>
        <taxon>Platyhelminthes</taxon>
        <taxon>Trematoda</taxon>
        <taxon>Digenea</taxon>
        <taxon>Plagiorchiida</taxon>
        <taxon>Echinostomata</taxon>
        <taxon>Echinostomatoidea</taxon>
        <taxon>Fasciolidae</taxon>
        <taxon>Fasciola</taxon>
    </lineage>
</organism>
<sequence>MALCVGQKQTKPETKQKPVTKRPPGPYALFVRSMKKFYTGNLAEFSRYCACEWRQLSEAEREKFRKQAAALSRPKKRSPQSAAYLKFVASMYNCLRRKHPTWPAKRIKEELMKNYQKLKCKCPKNKK</sequence>
<name>A0A4E0R5I2_FASHE</name>
<proteinExistence type="predicted"/>
<evidence type="ECO:0000313" key="4">
    <source>
        <dbReference type="EMBL" id="THD22335.1"/>
    </source>
</evidence>
<dbReference type="EMBL" id="JXXN02002833">
    <property type="protein sequence ID" value="THD22335.1"/>
    <property type="molecule type" value="Genomic_DNA"/>
</dbReference>
<dbReference type="AlphaFoldDB" id="A0A4E0R5I2"/>
<evidence type="ECO:0000259" key="3">
    <source>
        <dbReference type="PROSITE" id="PS50118"/>
    </source>
</evidence>
<dbReference type="SMART" id="SM00398">
    <property type="entry name" value="HMG"/>
    <property type="match status" value="1"/>
</dbReference>
<evidence type="ECO:0000256" key="2">
    <source>
        <dbReference type="SAM" id="MobiDB-lite"/>
    </source>
</evidence>
<dbReference type="GO" id="GO:0005634">
    <property type="term" value="C:nucleus"/>
    <property type="evidence" value="ECO:0007669"/>
    <property type="project" value="UniProtKB-UniRule"/>
</dbReference>
<dbReference type="Gene3D" id="1.10.30.10">
    <property type="entry name" value="High mobility group box domain"/>
    <property type="match status" value="1"/>
</dbReference>
<keyword evidence="1" id="KW-0539">Nucleus</keyword>
<evidence type="ECO:0000313" key="5">
    <source>
        <dbReference type="Proteomes" id="UP000230066"/>
    </source>
</evidence>
<dbReference type="PROSITE" id="PS50118">
    <property type="entry name" value="HMG_BOX_2"/>
    <property type="match status" value="1"/>
</dbReference>